<dbReference type="GO" id="GO:0008028">
    <property type="term" value="F:monocarboxylic acid transmembrane transporter activity"/>
    <property type="evidence" value="ECO:0007669"/>
    <property type="project" value="TreeGrafter"/>
</dbReference>
<feature type="transmembrane region" description="Helical" evidence="3">
    <location>
        <begin position="306"/>
        <end position="330"/>
    </location>
</feature>
<keyword evidence="3" id="KW-0812">Transmembrane</keyword>
<evidence type="ECO:0000313" key="5">
    <source>
        <dbReference type="Proteomes" id="UP000522663"/>
    </source>
</evidence>
<dbReference type="FunFam" id="1.20.1250.20:FF:000277">
    <property type="entry name" value="Solute carrier family 16 member 4"/>
    <property type="match status" value="1"/>
</dbReference>
<feature type="transmembrane region" description="Helical" evidence="3">
    <location>
        <begin position="102"/>
        <end position="124"/>
    </location>
</feature>
<evidence type="ECO:0000256" key="3">
    <source>
        <dbReference type="SAM" id="Phobius"/>
    </source>
</evidence>
<sequence>KLSFPGERKEGKPEPAAVTGDGSQGTDRGWAWAAVLHFFLVNVFVMGMLKTFGIFFVAFQEEVGGSSEQVSWIGSIMSSLRFLGAPLVAVVCRRLGERPTSILGAGLVSGGCLLSTQATSVPFLCVSMGLLLGMGFCCLYQAAAVMTAKRCRTRLAFSNAIARSGMGLTFLTAPFTQLLIDTYSWQGALLIFGGITLNLVPSSMLLRPVSTQLPPHPPASTEDGCSAPKREAGRLEETTNVAAQPRSAQVLPESPAEPCSTHSSGAETTAAPGKAPSSPPEITRSCRSKEEKPPPLVDFSPLKDPLFCIFTWSFLFSHLAYFVPIFHLVARARTLGISSMDASYLISVAGITEMGSQLLSGWIADQNWTKKYHYHAAYLVLCGVTNLLCPLATTFPLLMTYAVAFAVFCGGFLALVLPVLVDLVGVPKLHSYLGFASFFAGIAAVGGPPLAGWLYDYTQTYACSFLFAGACALLSPISFFLEPWAQRWKLQKANVPAQGEAVLRGSSGRIGSGCSHGQLPASTELQN</sequence>
<feature type="non-terminal residue" evidence="4">
    <location>
        <position position="1"/>
    </location>
</feature>
<comment type="subcellular location">
    <subcellularLocation>
        <location evidence="1">Membrane</location>
        <topology evidence="1">Multi-pass membrane protein</topology>
    </subcellularLocation>
</comment>
<dbReference type="Gene3D" id="1.20.1250.20">
    <property type="entry name" value="MFS general substrate transporter like domains"/>
    <property type="match status" value="2"/>
</dbReference>
<feature type="region of interest" description="Disordered" evidence="2">
    <location>
        <begin position="1"/>
        <end position="24"/>
    </location>
</feature>
<organism evidence="4 5">
    <name type="scientific">Odontophorus gujanensis</name>
    <name type="common">marbled wood quail</name>
    <dbReference type="NCBI Taxonomy" id="886794"/>
    <lineage>
        <taxon>Eukaryota</taxon>
        <taxon>Metazoa</taxon>
        <taxon>Chordata</taxon>
        <taxon>Craniata</taxon>
        <taxon>Vertebrata</taxon>
        <taxon>Euteleostomi</taxon>
        <taxon>Archelosauria</taxon>
        <taxon>Archosauria</taxon>
        <taxon>Dinosauria</taxon>
        <taxon>Saurischia</taxon>
        <taxon>Theropoda</taxon>
        <taxon>Coelurosauria</taxon>
        <taxon>Aves</taxon>
        <taxon>Neognathae</taxon>
        <taxon>Galloanserae</taxon>
        <taxon>Galliformes</taxon>
        <taxon>Odontophoridae</taxon>
        <taxon>Odontophorus</taxon>
    </lineage>
</organism>
<feature type="transmembrane region" description="Helical" evidence="3">
    <location>
        <begin position="342"/>
        <end position="364"/>
    </location>
</feature>
<dbReference type="AlphaFoldDB" id="A0A7K9YF69"/>
<feature type="transmembrane region" description="Helical" evidence="3">
    <location>
        <begin position="130"/>
        <end position="148"/>
    </location>
</feature>
<dbReference type="EMBL" id="VXAB01004695">
    <property type="protein sequence ID" value="NXJ07807.1"/>
    <property type="molecule type" value="Genomic_DNA"/>
</dbReference>
<feature type="transmembrane region" description="Helical" evidence="3">
    <location>
        <begin position="433"/>
        <end position="455"/>
    </location>
</feature>
<feature type="transmembrane region" description="Helical" evidence="3">
    <location>
        <begin position="461"/>
        <end position="481"/>
    </location>
</feature>
<dbReference type="InterPro" id="IPR050327">
    <property type="entry name" value="Proton-linked_MCT"/>
</dbReference>
<evidence type="ECO:0000256" key="2">
    <source>
        <dbReference type="SAM" id="MobiDB-lite"/>
    </source>
</evidence>
<dbReference type="InterPro" id="IPR011701">
    <property type="entry name" value="MFS"/>
</dbReference>
<dbReference type="SUPFAM" id="SSF103473">
    <property type="entry name" value="MFS general substrate transporter"/>
    <property type="match status" value="1"/>
</dbReference>
<dbReference type="PANTHER" id="PTHR11360:SF14">
    <property type="entry name" value="MONOCARBOXYLATE TRANSPORTER 5"/>
    <property type="match status" value="1"/>
</dbReference>
<feature type="region of interest" description="Disordered" evidence="2">
    <location>
        <begin position="232"/>
        <end position="294"/>
    </location>
</feature>
<name>A0A7K9YF69_9GALL</name>
<dbReference type="OrthoDB" id="2213137at2759"/>
<feature type="transmembrane region" description="Helical" evidence="3">
    <location>
        <begin position="70"/>
        <end position="90"/>
    </location>
</feature>
<keyword evidence="5" id="KW-1185">Reference proteome</keyword>
<feature type="transmembrane region" description="Helical" evidence="3">
    <location>
        <begin position="186"/>
        <end position="206"/>
    </location>
</feature>
<feature type="transmembrane region" description="Helical" evidence="3">
    <location>
        <begin position="30"/>
        <end position="58"/>
    </location>
</feature>
<feature type="non-terminal residue" evidence="4">
    <location>
        <position position="527"/>
    </location>
</feature>
<dbReference type="PANTHER" id="PTHR11360">
    <property type="entry name" value="MONOCARBOXYLATE TRANSPORTER"/>
    <property type="match status" value="1"/>
</dbReference>
<feature type="transmembrane region" description="Helical" evidence="3">
    <location>
        <begin position="376"/>
        <end position="395"/>
    </location>
</feature>
<protein>
    <submittedName>
        <fullName evidence="4">MOT5 protein</fullName>
    </submittedName>
</protein>
<dbReference type="CDD" id="cd17421">
    <property type="entry name" value="MFS_MCT5"/>
    <property type="match status" value="1"/>
</dbReference>
<feature type="transmembrane region" description="Helical" evidence="3">
    <location>
        <begin position="160"/>
        <end position="180"/>
    </location>
</feature>
<proteinExistence type="predicted"/>
<dbReference type="GO" id="GO:0016020">
    <property type="term" value="C:membrane"/>
    <property type="evidence" value="ECO:0007669"/>
    <property type="project" value="UniProtKB-SubCell"/>
</dbReference>
<reference evidence="4 5" key="1">
    <citation type="submission" date="2019-09" db="EMBL/GenBank/DDBJ databases">
        <title>Bird 10,000 Genomes (B10K) Project - Family phase.</title>
        <authorList>
            <person name="Zhang G."/>
        </authorList>
    </citation>
    <scope>NUCLEOTIDE SEQUENCE [LARGE SCALE GENOMIC DNA]</scope>
    <source>
        <strain evidence="4">B10K-DU-001-53</strain>
        <tissue evidence="4">Muscle</tissue>
    </source>
</reference>
<dbReference type="Pfam" id="PF07690">
    <property type="entry name" value="MFS_1"/>
    <property type="match status" value="1"/>
</dbReference>
<feature type="transmembrane region" description="Helical" evidence="3">
    <location>
        <begin position="401"/>
        <end position="421"/>
    </location>
</feature>
<evidence type="ECO:0000256" key="1">
    <source>
        <dbReference type="ARBA" id="ARBA00004141"/>
    </source>
</evidence>
<dbReference type="Proteomes" id="UP000522663">
    <property type="component" value="Unassembled WGS sequence"/>
</dbReference>
<comment type="caution">
    <text evidence="4">The sequence shown here is derived from an EMBL/GenBank/DDBJ whole genome shotgun (WGS) entry which is preliminary data.</text>
</comment>
<keyword evidence="3" id="KW-0472">Membrane</keyword>
<gene>
    <name evidence="4" type="primary">Slc16a4</name>
    <name evidence="4" type="ORF">ODOGUJ_R09486</name>
</gene>
<dbReference type="InterPro" id="IPR036259">
    <property type="entry name" value="MFS_trans_sf"/>
</dbReference>
<dbReference type="FunFam" id="1.20.1250.20:FF:000141">
    <property type="entry name" value="Solute carrier family 16, member 4"/>
    <property type="match status" value="1"/>
</dbReference>
<keyword evidence="3" id="KW-1133">Transmembrane helix</keyword>
<accession>A0A7K9YF69</accession>
<evidence type="ECO:0000313" key="4">
    <source>
        <dbReference type="EMBL" id="NXJ07807.1"/>
    </source>
</evidence>
<feature type="compositionally biased region" description="Basic and acidic residues" evidence="2">
    <location>
        <begin position="1"/>
        <end position="13"/>
    </location>
</feature>